<sequence length="664" mass="72802">MTYYAYSMIDSMPNLFSVRARPLAKVLCAGRGSDFESSRRNRKEGAYRPPFDLKSEIEDLGSSPTRSAYPGSRKQAANAARGRGASNGGRGGFKPISPVKGISRTQKQLLSNLEDLREGPAGNKQEPDDFVVLRPPRKSREQPLSPELSLSVQDTGLIAESEDDMDGSRFWREASGWSEDEDEEEEGGEEGEEFDEFESESQPPPREPESEAELLLRQLYSTPGMKLPRQLDPGVEVQAVHGRGRGLVAVTPLEIGQLVAVSTPLGILFCEEGNTPENEELADHMLATSKLSSAQHGLLDRLHDGDASKTWASDQGLIVGRTILEEAAMGEGPKRHINESAERLYDIVNINCIGEEFQDLAICNLREEESKGHIGLWPEAALINHSCAPNATCYAVGQQLVIRVTEEIPSGQEVTLNWLGSLLTAPLQQRRAELKEKYGFHCECRRCKAESTLAGCPMEVSVLSTFERCKEIEPMLESAIEEGNVAKVEDLRNELDSLRNSFEQSMRTAKVSSRLRTWLQASAYDLYDMLSLIADEESSGEGERGADKVAVEGSKKVPVSGSQGGKKMADSAASTSGGNRVSDEPLDTERLAWCTRILNQVAKGTDAHIYLTAELMLRAIKKFGDQHQESTSAVSACKEAYRARYGLVSEALFEELVAARLAAA</sequence>
<evidence type="ECO:0000313" key="3">
    <source>
        <dbReference type="EMBL" id="GAX85031.1"/>
    </source>
</evidence>
<name>A0A250XPM6_9CHLO</name>
<dbReference type="Gene3D" id="2.170.270.10">
    <property type="entry name" value="SET domain"/>
    <property type="match status" value="1"/>
</dbReference>
<proteinExistence type="predicted"/>
<dbReference type="InterPro" id="IPR053209">
    <property type="entry name" value="Gramillin-biosynth_MTr"/>
</dbReference>
<feature type="region of interest" description="Disordered" evidence="1">
    <location>
        <begin position="159"/>
        <end position="211"/>
    </location>
</feature>
<dbReference type="InterPro" id="IPR001214">
    <property type="entry name" value="SET_dom"/>
</dbReference>
<accession>A0A250XPM6</accession>
<dbReference type="Proteomes" id="UP000232323">
    <property type="component" value="Unassembled WGS sequence"/>
</dbReference>
<comment type="caution">
    <text evidence="3">The sequence shown here is derived from an EMBL/GenBank/DDBJ whole genome shotgun (WGS) entry which is preliminary data.</text>
</comment>
<dbReference type="SUPFAM" id="SSF82199">
    <property type="entry name" value="SET domain"/>
    <property type="match status" value="1"/>
</dbReference>
<feature type="region of interest" description="Disordered" evidence="1">
    <location>
        <begin position="31"/>
        <end position="104"/>
    </location>
</feature>
<evidence type="ECO:0000256" key="1">
    <source>
        <dbReference type="SAM" id="MobiDB-lite"/>
    </source>
</evidence>
<evidence type="ECO:0000313" key="4">
    <source>
        <dbReference type="Proteomes" id="UP000232323"/>
    </source>
</evidence>
<feature type="region of interest" description="Disordered" evidence="1">
    <location>
        <begin position="537"/>
        <end position="584"/>
    </location>
</feature>
<dbReference type="PANTHER" id="PTHR47643:SF2">
    <property type="entry name" value="TPR DOMAIN PROTEIN (AFU_ORTHOLOGUE AFUA_5G12710)"/>
    <property type="match status" value="1"/>
</dbReference>
<dbReference type="PROSITE" id="PS50280">
    <property type="entry name" value="SET"/>
    <property type="match status" value="1"/>
</dbReference>
<dbReference type="CDD" id="cd20071">
    <property type="entry name" value="SET_SMYD"/>
    <property type="match status" value="1"/>
</dbReference>
<keyword evidence="4" id="KW-1185">Reference proteome</keyword>
<feature type="compositionally biased region" description="Basic and acidic residues" evidence="1">
    <location>
        <begin position="33"/>
        <end position="57"/>
    </location>
</feature>
<gene>
    <name evidence="3" type="ORF">CEUSTIGMA_g12451.t1</name>
</gene>
<evidence type="ECO:0000259" key="2">
    <source>
        <dbReference type="PROSITE" id="PS50280"/>
    </source>
</evidence>
<organism evidence="3 4">
    <name type="scientific">Chlamydomonas eustigma</name>
    <dbReference type="NCBI Taxonomy" id="1157962"/>
    <lineage>
        <taxon>Eukaryota</taxon>
        <taxon>Viridiplantae</taxon>
        <taxon>Chlorophyta</taxon>
        <taxon>core chlorophytes</taxon>
        <taxon>Chlorophyceae</taxon>
        <taxon>CS clade</taxon>
        <taxon>Chlamydomonadales</taxon>
        <taxon>Chlamydomonadaceae</taxon>
        <taxon>Chlamydomonas</taxon>
    </lineage>
</organism>
<dbReference type="AlphaFoldDB" id="A0A250XPM6"/>
<feature type="compositionally biased region" description="Basic and acidic residues" evidence="1">
    <location>
        <begin position="541"/>
        <end position="555"/>
    </location>
</feature>
<reference evidence="3 4" key="1">
    <citation type="submission" date="2017-08" db="EMBL/GenBank/DDBJ databases">
        <title>Acidophilic green algal genome provides insights into adaptation to an acidic environment.</title>
        <authorList>
            <person name="Hirooka S."/>
            <person name="Hirose Y."/>
            <person name="Kanesaki Y."/>
            <person name="Higuchi S."/>
            <person name="Fujiwara T."/>
            <person name="Onuma R."/>
            <person name="Era A."/>
            <person name="Ohbayashi R."/>
            <person name="Uzuka A."/>
            <person name="Nozaki H."/>
            <person name="Yoshikawa H."/>
            <person name="Miyagishima S.Y."/>
        </authorList>
    </citation>
    <scope>NUCLEOTIDE SEQUENCE [LARGE SCALE GENOMIC DNA]</scope>
    <source>
        <strain evidence="3 4">NIES-2499</strain>
    </source>
</reference>
<dbReference type="SMART" id="SM00317">
    <property type="entry name" value="SET"/>
    <property type="match status" value="1"/>
</dbReference>
<dbReference type="OrthoDB" id="265717at2759"/>
<dbReference type="PANTHER" id="PTHR47643">
    <property type="entry name" value="TPR DOMAIN PROTEIN (AFU_ORTHOLOGUE AFUA_5G12710)"/>
    <property type="match status" value="1"/>
</dbReference>
<dbReference type="STRING" id="1157962.A0A250XPM6"/>
<feature type="domain" description="SET" evidence="2">
    <location>
        <begin position="233"/>
        <end position="419"/>
    </location>
</feature>
<feature type="compositionally biased region" description="Acidic residues" evidence="1">
    <location>
        <begin position="178"/>
        <end position="199"/>
    </location>
</feature>
<dbReference type="EMBL" id="BEGY01000146">
    <property type="protein sequence ID" value="GAX85031.1"/>
    <property type="molecule type" value="Genomic_DNA"/>
</dbReference>
<dbReference type="Pfam" id="PF00856">
    <property type="entry name" value="SET"/>
    <property type="match status" value="1"/>
</dbReference>
<protein>
    <recommendedName>
        <fullName evidence="2">SET domain-containing protein</fullName>
    </recommendedName>
</protein>
<dbReference type="InterPro" id="IPR046341">
    <property type="entry name" value="SET_dom_sf"/>
</dbReference>